<evidence type="ECO:0000313" key="3">
    <source>
        <dbReference type="Proteomes" id="UP000615026"/>
    </source>
</evidence>
<dbReference type="AlphaFoldDB" id="A0A928ZQ68"/>
<sequence>MQHLAKVCHTTSEGALVLQFLARQLEDYLWELSIGDQEVVSTLPVTFNEGTLVLVELDASNQVIELQEATDWILDLVSNFLTQGVTPQFFHQEVERAEQWRQSLTLQSQEIRRRALETAARRDEIQALEKKLRLEQEERERQNGAQSSP</sequence>
<proteinExistence type="predicted"/>
<evidence type="ECO:0000256" key="1">
    <source>
        <dbReference type="SAM" id="Coils"/>
    </source>
</evidence>
<dbReference type="EMBL" id="JADEXP010000001">
    <property type="protein sequence ID" value="MBE9065068.1"/>
    <property type="molecule type" value="Genomic_DNA"/>
</dbReference>
<accession>A0A928ZQ68</accession>
<reference evidence="2" key="1">
    <citation type="submission" date="2020-10" db="EMBL/GenBank/DDBJ databases">
        <authorList>
            <person name="Castelo-Branco R."/>
            <person name="Eusebio N."/>
            <person name="Adriana R."/>
            <person name="Vieira A."/>
            <person name="Brugerolle De Fraissinette N."/>
            <person name="Rezende De Castro R."/>
            <person name="Schneider M.P."/>
            <person name="Vasconcelos V."/>
            <person name="Leao P.N."/>
        </authorList>
    </citation>
    <scope>NUCLEOTIDE SEQUENCE</scope>
    <source>
        <strain evidence="2">LEGE 11479</strain>
    </source>
</reference>
<comment type="caution">
    <text evidence="2">The sequence shown here is derived from an EMBL/GenBank/DDBJ whole genome shotgun (WGS) entry which is preliminary data.</text>
</comment>
<organism evidence="2 3">
    <name type="scientific">Leptolyngbya cf. ectocarpi LEGE 11479</name>
    <dbReference type="NCBI Taxonomy" id="1828722"/>
    <lineage>
        <taxon>Bacteria</taxon>
        <taxon>Bacillati</taxon>
        <taxon>Cyanobacteriota</taxon>
        <taxon>Cyanophyceae</taxon>
        <taxon>Leptolyngbyales</taxon>
        <taxon>Leptolyngbyaceae</taxon>
        <taxon>Leptolyngbya group</taxon>
        <taxon>Leptolyngbya</taxon>
    </lineage>
</organism>
<gene>
    <name evidence="2" type="ORF">IQ260_00165</name>
</gene>
<keyword evidence="1" id="KW-0175">Coiled coil</keyword>
<name>A0A928ZQ68_LEPEC</name>
<feature type="coiled-coil region" evidence="1">
    <location>
        <begin position="118"/>
        <end position="145"/>
    </location>
</feature>
<dbReference type="Proteomes" id="UP000615026">
    <property type="component" value="Unassembled WGS sequence"/>
</dbReference>
<dbReference type="RefSeq" id="WP_193989724.1">
    <property type="nucleotide sequence ID" value="NZ_JADEXP010000001.1"/>
</dbReference>
<protein>
    <submittedName>
        <fullName evidence="2">Uncharacterized protein</fullName>
    </submittedName>
</protein>
<evidence type="ECO:0000313" key="2">
    <source>
        <dbReference type="EMBL" id="MBE9065068.1"/>
    </source>
</evidence>
<keyword evidence="3" id="KW-1185">Reference proteome</keyword>